<sequence>MTKTEVRPETIDLKALFSRMNALGFPKDFVSSTLLPSWWCEEFEQTKGAVVEAAAYISRRTSLDFRALLSTDELVTLPETVRHKYKLREGTQKAELKPAQAIADRVAEVVSYACIQPVKNIEGLTAQEIRTEILENYPCVTLESLIDFCWKNGVPVVHLNHFPKRPRIKKSEEPCEPQPKQKKFDGMVGYFRANLEQTINRPVIAIGKNEKSHAWLSFILAHEIGHIVCGHVREESIIDEKITPEPSDDPQEVEADEFAITLLFGRKNASYYSLKNLNAPALTQYAQSYAEADSVDAGAVVLNHSWYKAHIAKDNEEKAIAWKIARASLKTIEKLSNAPAYINRYLVDNLDWENLSDDTQEFLERMTGIEV</sequence>
<organism evidence="2 3">
    <name type="scientific">Pseudanabaena catenata USMAC16</name>
    <dbReference type="NCBI Taxonomy" id="1855837"/>
    <lineage>
        <taxon>Bacteria</taxon>
        <taxon>Bacillati</taxon>
        <taxon>Cyanobacteriota</taxon>
        <taxon>Cyanophyceae</taxon>
        <taxon>Pseudanabaenales</taxon>
        <taxon>Pseudanabaenaceae</taxon>
        <taxon>Pseudanabaena</taxon>
    </lineage>
</organism>
<comment type="caution">
    <text evidence="2">The sequence shown here is derived from an EMBL/GenBank/DDBJ whole genome shotgun (WGS) entry which is preliminary data.</text>
</comment>
<dbReference type="RefSeq" id="WP_009624983.1">
    <property type="nucleotide sequence ID" value="NZ_VBTY01000001.1"/>
</dbReference>
<dbReference type="Gene3D" id="1.10.10.2910">
    <property type="match status" value="1"/>
</dbReference>
<proteinExistence type="predicted"/>
<feature type="domain" description="IrrE N-terminal-like" evidence="1">
    <location>
        <begin position="185"/>
        <end position="264"/>
    </location>
</feature>
<dbReference type="Proteomes" id="UP001152872">
    <property type="component" value="Unassembled WGS sequence"/>
</dbReference>
<evidence type="ECO:0000259" key="1">
    <source>
        <dbReference type="Pfam" id="PF06114"/>
    </source>
</evidence>
<dbReference type="InterPro" id="IPR010359">
    <property type="entry name" value="IrrE_HExxH"/>
</dbReference>
<protein>
    <submittedName>
        <fullName evidence="2">ImmA/IrrE family metallo-endopeptidase</fullName>
    </submittedName>
</protein>
<name>A0A9X4RGG2_9CYAN</name>
<dbReference type="EMBL" id="VBTY01000001">
    <property type="protein sequence ID" value="MDG3492960.1"/>
    <property type="molecule type" value="Genomic_DNA"/>
</dbReference>
<keyword evidence="3" id="KW-1185">Reference proteome</keyword>
<dbReference type="Pfam" id="PF06114">
    <property type="entry name" value="Peptidase_M78"/>
    <property type="match status" value="1"/>
</dbReference>
<accession>A0A9X4RGG2</accession>
<evidence type="ECO:0000313" key="3">
    <source>
        <dbReference type="Proteomes" id="UP001152872"/>
    </source>
</evidence>
<evidence type="ECO:0000313" key="2">
    <source>
        <dbReference type="EMBL" id="MDG3492960.1"/>
    </source>
</evidence>
<gene>
    <name evidence="2" type="ORF">FEV09_00130</name>
</gene>
<dbReference type="AlphaFoldDB" id="A0A9X4RGG2"/>
<reference evidence="2" key="1">
    <citation type="submission" date="2019-05" db="EMBL/GenBank/DDBJ databases">
        <title>Whole genome sequencing of Pseudanabaena catenata USMAC16.</title>
        <authorList>
            <person name="Khan Z."/>
            <person name="Omar W.M."/>
            <person name="Convey P."/>
            <person name="Merican F."/>
            <person name="Najimudin N."/>
        </authorList>
    </citation>
    <scope>NUCLEOTIDE SEQUENCE</scope>
    <source>
        <strain evidence="2">USMAC16</strain>
    </source>
</reference>